<dbReference type="Gene3D" id="3.30.70.1440">
    <property type="entry name" value="Multidrug efflux transporter AcrB pore domain"/>
    <property type="match status" value="1"/>
</dbReference>
<dbReference type="GO" id="GO:0042910">
    <property type="term" value="F:xenobiotic transmembrane transporter activity"/>
    <property type="evidence" value="ECO:0007669"/>
    <property type="project" value="TreeGrafter"/>
</dbReference>
<dbReference type="Gene3D" id="3.30.70.1430">
    <property type="entry name" value="Multidrug efflux transporter AcrB pore domain"/>
    <property type="match status" value="2"/>
</dbReference>
<dbReference type="PRINTS" id="PR00702">
    <property type="entry name" value="ACRIFLAVINRP"/>
</dbReference>
<keyword evidence="4" id="KW-0997">Cell inner membrane</keyword>
<keyword evidence="10" id="KW-1185">Reference proteome</keyword>
<evidence type="ECO:0000256" key="1">
    <source>
        <dbReference type="ARBA" id="ARBA00004429"/>
    </source>
</evidence>
<dbReference type="Gene3D" id="3.30.2090.10">
    <property type="entry name" value="Multidrug efflux transporter AcrB TolC docking domain, DN and DC subdomains"/>
    <property type="match status" value="2"/>
</dbReference>
<dbReference type="Pfam" id="PF00873">
    <property type="entry name" value="ACR_tran"/>
    <property type="match status" value="1"/>
</dbReference>
<name>A0A5S9PW04_9HYPH</name>
<dbReference type="FunFam" id="3.30.70.1430:FF:000001">
    <property type="entry name" value="Efflux pump membrane transporter"/>
    <property type="match status" value="1"/>
</dbReference>
<dbReference type="PANTHER" id="PTHR32063:SF30">
    <property type="entry name" value="ACRB_ACRD_ACRF FAMILY PROTEIN"/>
    <property type="match status" value="1"/>
</dbReference>
<keyword evidence="7 8" id="KW-0472">Membrane</keyword>
<evidence type="ECO:0000256" key="3">
    <source>
        <dbReference type="ARBA" id="ARBA00022475"/>
    </source>
</evidence>
<sequence length="1055" mass="112644">MSATAPGPAASQAPFEPPAPPRASLSSWFIRHPIGTSLLMAGLLVLGLAAFPRLPVAPLPEVDFPTLQVSTQLPGASPEIIASSVTQPLERQFGEIPGLSQMTSVSTLGNSSITLQFSLDTDINAAAQDVQTAINAAGGQLPTDLPAPPTYRKVNPADPPILVLSLTSRSLPIIKVDDFAENVLEQHISQIDGVGQVLVFGQQKPSVRIQVDPAKVANLGLSLEDLRQAIVSTTVNGPKGIVNGARRTFTLYDNDQLTSAAPWLDAILAFRNGAPVRVRDIGTAVDAPENDQLAAWANGERAIVLPVFKLPGANVIDTVDQIKAQLPALLATAPAGIEVKVLSDRTETIRASVRDVETTLVITVVLVVAVIFVFLRSLWATLIPSIAVPLAVIGTFGAMYALGYSLDNLSLMGLSIAVGFVVDDAIVMLENIERHLEMGKTPLQAALDGSAEIGFTILSISLSLIAVFIPLLLMGGLVGRLFREFAVTVTITIAVSAFVSLTLTPTMCALFLRPKGEERPHGRLYRWSERGFDTLLAGYRVTLDLALDHRRATLGVFLAAVAATGVLFYEIPKGFFPLQDTGLIIGVSEAAEDVSFPDMVRHQLALGRIVAADPDVATVGMAVGAGTGQTVNNGRMFITLKPRDERRASAFQIIDRLNAKLATVEGAALFLQAAQDLNVGGRVARTQFQYTLQDGDIAELNAWAPKMLAKLKTLPELTGLASDQQTGGATLTLTIDRDQAERLGISPADIDNTLYDAFGQRQVTQYFTQLNSYHVILEILPELQKSPHALDQLYVKSPLTGQQVPLGVLARWTSEPTSFLSINHQSQFPAVTLSFNLAPGVALGDAVAAIHKAEAEIGKPATLTGTFQGNAQAFQDSLASEPWLVAAALLVIYVILGVLYESYVHPVTILSTLPSAGLGALIMLWMFGFDFSIIALIGVILLIGIVKKNGIMIVDFAIERERVEGMSPHDAIREACLLRFRPILMTTFAALLAGVPLMLGHGTGSELRQPLGYAIVGGLIVSQLLTLYTTPVIYLYLDRIGRRRAHGPVSATGAA</sequence>
<dbReference type="InterPro" id="IPR001036">
    <property type="entry name" value="Acrflvin-R"/>
</dbReference>
<accession>A0A5S9PW04</accession>
<keyword evidence="6 8" id="KW-1133">Transmembrane helix</keyword>
<evidence type="ECO:0000313" key="9">
    <source>
        <dbReference type="EMBL" id="CAA0108813.1"/>
    </source>
</evidence>
<evidence type="ECO:0000256" key="4">
    <source>
        <dbReference type="ARBA" id="ARBA00022519"/>
    </source>
</evidence>
<dbReference type="InterPro" id="IPR027463">
    <property type="entry name" value="AcrB_DN_DC_subdom"/>
</dbReference>
<feature type="transmembrane region" description="Helical" evidence="8">
    <location>
        <begin position="381"/>
        <end position="402"/>
    </location>
</feature>
<evidence type="ECO:0000256" key="7">
    <source>
        <dbReference type="ARBA" id="ARBA00023136"/>
    </source>
</evidence>
<proteinExistence type="predicted"/>
<evidence type="ECO:0000256" key="2">
    <source>
        <dbReference type="ARBA" id="ARBA00022448"/>
    </source>
</evidence>
<gene>
    <name evidence="9" type="primary">mdtB</name>
    <name evidence="9" type="ORF">STARVERO_03658</name>
</gene>
<feature type="transmembrane region" description="Helical" evidence="8">
    <location>
        <begin position="485"/>
        <end position="512"/>
    </location>
</feature>
<evidence type="ECO:0000313" key="10">
    <source>
        <dbReference type="Proteomes" id="UP000433050"/>
    </source>
</evidence>
<feature type="transmembrane region" description="Helical" evidence="8">
    <location>
        <begin position="1011"/>
        <end position="1037"/>
    </location>
</feature>
<dbReference type="Gene3D" id="1.20.1640.10">
    <property type="entry name" value="Multidrug efflux transporter AcrB transmembrane domain"/>
    <property type="match status" value="2"/>
</dbReference>
<evidence type="ECO:0000256" key="6">
    <source>
        <dbReference type="ARBA" id="ARBA00022989"/>
    </source>
</evidence>
<keyword evidence="5 8" id="KW-0812">Transmembrane</keyword>
<dbReference type="RefSeq" id="WP_159600610.1">
    <property type="nucleotide sequence ID" value="NZ_CACSAS010000001.1"/>
</dbReference>
<feature type="transmembrane region" description="Helical" evidence="8">
    <location>
        <begin position="982"/>
        <end position="999"/>
    </location>
</feature>
<dbReference type="PANTHER" id="PTHR32063">
    <property type="match status" value="1"/>
</dbReference>
<dbReference type="GO" id="GO:0005886">
    <property type="term" value="C:plasma membrane"/>
    <property type="evidence" value="ECO:0007669"/>
    <property type="project" value="UniProtKB-SubCell"/>
</dbReference>
<comment type="subcellular location">
    <subcellularLocation>
        <location evidence="1">Cell inner membrane</location>
        <topology evidence="1">Multi-pass membrane protein</topology>
    </subcellularLocation>
</comment>
<reference evidence="9 10" key="1">
    <citation type="submission" date="2019-12" db="EMBL/GenBank/DDBJ databases">
        <authorList>
            <person name="Reyes-Prieto M."/>
        </authorList>
    </citation>
    <scope>NUCLEOTIDE SEQUENCE [LARGE SCALE GENOMIC DNA]</scope>
    <source>
        <strain evidence="9">HF14-78462</strain>
    </source>
</reference>
<keyword evidence="3" id="KW-1003">Cell membrane</keyword>
<feature type="transmembrane region" description="Helical" evidence="8">
    <location>
        <begin position="920"/>
        <end position="946"/>
    </location>
</feature>
<dbReference type="EMBL" id="CACSAS010000001">
    <property type="protein sequence ID" value="CAA0108813.1"/>
    <property type="molecule type" value="Genomic_DNA"/>
</dbReference>
<protein>
    <submittedName>
        <fullName evidence="9">Multidrug resistance protein MdtB</fullName>
    </submittedName>
</protein>
<organism evidence="9 10">
    <name type="scientific">Starkeya nomas</name>
    <dbReference type="NCBI Taxonomy" id="2666134"/>
    <lineage>
        <taxon>Bacteria</taxon>
        <taxon>Pseudomonadati</taxon>
        <taxon>Pseudomonadota</taxon>
        <taxon>Alphaproteobacteria</taxon>
        <taxon>Hyphomicrobiales</taxon>
        <taxon>Xanthobacteraceae</taxon>
        <taxon>Starkeya</taxon>
    </lineage>
</organism>
<feature type="transmembrane region" description="Helical" evidence="8">
    <location>
        <begin position="449"/>
        <end position="473"/>
    </location>
</feature>
<feature type="transmembrane region" description="Helical" evidence="8">
    <location>
        <begin position="883"/>
        <end position="900"/>
    </location>
</feature>
<dbReference type="SUPFAM" id="SSF82693">
    <property type="entry name" value="Multidrug efflux transporter AcrB pore domain, PN1, PN2, PC1 and PC2 subdomains"/>
    <property type="match status" value="3"/>
</dbReference>
<dbReference type="SUPFAM" id="SSF82714">
    <property type="entry name" value="Multidrug efflux transporter AcrB TolC docking domain, DN and DC subdomains"/>
    <property type="match status" value="2"/>
</dbReference>
<feature type="transmembrane region" description="Helical" evidence="8">
    <location>
        <begin position="358"/>
        <end position="375"/>
    </location>
</feature>
<dbReference type="Gene3D" id="3.30.70.1320">
    <property type="entry name" value="Multidrug efflux transporter AcrB pore domain like"/>
    <property type="match status" value="1"/>
</dbReference>
<evidence type="ECO:0000256" key="5">
    <source>
        <dbReference type="ARBA" id="ARBA00022692"/>
    </source>
</evidence>
<dbReference type="SUPFAM" id="SSF82866">
    <property type="entry name" value="Multidrug efflux transporter AcrB transmembrane domain"/>
    <property type="match status" value="2"/>
</dbReference>
<dbReference type="Proteomes" id="UP000433050">
    <property type="component" value="Unassembled WGS sequence"/>
</dbReference>
<keyword evidence="2" id="KW-0813">Transport</keyword>
<evidence type="ECO:0000256" key="8">
    <source>
        <dbReference type="SAM" id="Phobius"/>
    </source>
</evidence>
<dbReference type="AlphaFoldDB" id="A0A5S9PW04"/>
<dbReference type="FunFam" id="1.20.1640.10:FF:000001">
    <property type="entry name" value="Efflux pump membrane transporter"/>
    <property type="match status" value="1"/>
</dbReference>
<feature type="transmembrane region" description="Helical" evidence="8">
    <location>
        <begin position="552"/>
        <end position="569"/>
    </location>
</feature>